<evidence type="ECO:0000256" key="1">
    <source>
        <dbReference type="SAM" id="SignalP"/>
    </source>
</evidence>
<organism evidence="2 3">
    <name type="scientific">Cupriavidus plantarum</name>
    <dbReference type="NCBI Taxonomy" id="942865"/>
    <lineage>
        <taxon>Bacteria</taxon>
        <taxon>Pseudomonadati</taxon>
        <taxon>Pseudomonadota</taxon>
        <taxon>Betaproteobacteria</taxon>
        <taxon>Burkholderiales</taxon>
        <taxon>Burkholderiaceae</taxon>
        <taxon>Cupriavidus</taxon>
    </lineage>
</organism>
<dbReference type="InterPro" id="IPR049732">
    <property type="entry name" value="Smlt3025-like"/>
</dbReference>
<dbReference type="RefSeq" id="WP_109581463.1">
    <property type="nucleotide sequence ID" value="NZ_QGGT01000001.1"/>
</dbReference>
<dbReference type="EMBL" id="QGGT01000001">
    <property type="protein sequence ID" value="PWK37788.1"/>
    <property type="molecule type" value="Genomic_DNA"/>
</dbReference>
<name>A0A316F237_9BURK</name>
<feature type="chain" id="PRO_5016408409" evidence="1">
    <location>
        <begin position="42"/>
        <end position="263"/>
    </location>
</feature>
<accession>A0A316F237</accession>
<sequence>MHLHMLMTLFNLIDLLRRRLRAGNAASLMALLAFGVPSVNAATAFDGYVGHLGGVAVNIPRAYGRFLEYDGDPNFMERRKGAALPRDYRSAIRGFAFEAHYPDMAVLDIRNPDATPREDLSTSRWLRVLVWANSDFTVDSDTYMDRVTKEIRMTGADPYREEPELVYGLRSFSNITGDERHVRVWGEKRYLEVGKDGKTLTHITCKVSVYTSSSCAMTFVLDPAMHAKIRVSFRKGLLEDWREIKASVTKIMLGFAVANRSGT</sequence>
<evidence type="ECO:0000313" key="3">
    <source>
        <dbReference type="Proteomes" id="UP000245754"/>
    </source>
</evidence>
<keyword evidence="1" id="KW-0732">Signal</keyword>
<dbReference type="AlphaFoldDB" id="A0A316F237"/>
<protein>
    <submittedName>
        <fullName evidence="2">Uncharacterized protein</fullName>
    </submittedName>
</protein>
<reference evidence="2 3" key="1">
    <citation type="submission" date="2018-05" db="EMBL/GenBank/DDBJ databases">
        <title>Genomic Encyclopedia of Type Strains, Phase IV (KMG-V): Genome sequencing to study the core and pangenomes of soil and plant-associated prokaryotes.</title>
        <authorList>
            <person name="Whitman W."/>
        </authorList>
    </citation>
    <scope>NUCLEOTIDE SEQUENCE [LARGE SCALE GENOMIC DNA]</scope>
    <source>
        <strain evidence="2 3">SLV-132</strain>
    </source>
</reference>
<dbReference type="Proteomes" id="UP000245754">
    <property type="component" value="Unassembled WGS sequence"/>
</dbReference>
<proteinExistence type="predicted"/>
<dbReference type="CDD" id="cd20897">
    <property type="entry name" value="Smlt3025-like"/>
    <property type="match status" value="1"/>
</dbReference>
<gene>
    <name evidence="2" type="ORF">C7419_1011674</name>
</gene>
<feature type="signal peptide" evidence="1">
    <location>
        <begin position="1"/>
        <end position="41"/>
    </location>
</feature>
<evidence type="ECO:0000313" key="2">
    <source>
        <dbReference type="EMBL" id="PWK37788.1"/>
    </source>
</evidence>
<comment type="caution">
    <text evidence="2">The sequence shown here is derived from an EMBL/GenBank/DDBJ whole genome shotgun (WGS) entry which is preliminary data.</text>
</comment>
<keyword evidence="3" id="KW-1185">Reference proteome</keyword>